<feature type="domain" description="Amine oxidase" evidence="2">
    <location>
        <begin position="111"/>
        <end position="669"/>
    </location>
</feature>
<reference evidence="3 4" key="1">
    <citation type="submission" date="2020-02" db="EMBL/GenBank/DDBJ databases">
        <title>Acidophilic actinobacteria isolated from forest soil.</title>
        <authorList>
            <person name="Golinska P."/>
        </authorList>
    </citation>
    <scope>NUCLEOTIDE SEQUENCE [LARGE SCALE GENOMIC DNA]</scope>
    <source>
        <strain evidence="3 4">NL8</strain>
    </source>
</reference>
<dbReference type="EMBL" id="JAAFYZ010000090">
    <property type="protein sequence ID" value="MBS2550069.1"/>
    <property type="molecule type" value="Genomic_DNA"/>
</dbReference>
<name>A0ABS5KVP5_9ACTN</name>
<protein>
    <submittedName>
        <fullName evidence="3">FAD-dependent oxidoreductase</fullName>
    </submittedName>
</protein>
<dbReference type="Gene3D" id="3.30.1490.470">
    <property type="match status" value="1"/>
</dbReference>
<dbReference type="SUPFAM" id="SSF51905">
    <property type="entry name" value="FAD/NAD(P)-binding domain"/>
    <property type="match status" value="1"/>
</dbReference>
<evidence type="ECO:0000313" key="3">
    <source>
        <dbReference type="EMBL" id="MBS2550069.1"/>
    </source>
</evidence>
<dbReference type="SUPFAM" id="SSF54373">
    <property type="entry name" value="FAD-linked reductases, C-terminal domain"/>
    <property type="match status" value="1"/>
</dbReference>
<accession>A0ABS5KVP5</accession>
<sequence length="672" mass="73045">MTESSPSLGSRRSFLASALAAGAAAPLLSGAPAAAATAAPTTVPAQPRTGLPTAGARDEARWQTCLGVARQLLLVGPKDEDLKLAYLRTLIDEGLPKTTRPKNVLVIGAGISGIVSALLLKGAGHNVTVLEANGNRIGGRIKTFRRGPESARAPFSDPELHAEAGAMRIPDTHVLTLALMDKLKLKRQPFYDVDIVPGTGHPDAPPPAVSYTAFTGETWTNGPGGTGYTAPDKASNTWIWANGVRARYAEYAADPRAVNRGFGMSPDVLDETTHNQLTAILAPVYDYYSVQSGSGRKNMPFEQWVQGWAQLIYDFDGYSMGRFLTEHAQLTDGTLEGIGTIENETSRLPLGFIHSFLDFSDIAPGTSYWELTGGTATLPYALAPGVADVLKMNRRVVELEYYDPTQDCRDCTHVGANGPKVWVRTVRESGSEDVPGAEVPGSSEEFTADVAIVTVPFSSLRHVQISPLMSYRKRRAVIELHYDAATKVLLEFNRRWWEFTEDDWKRELDAIRPGLYDQYQAAGGPPAANVVGGGSVTDNPNRFIYHPSHQIGESRGGVVLAAYTWADDAVRWDSLEEQERYSYALRGMQEVYGRRIEAFYTGHGKTQSWVRNRYACGEAAILAPDQLTQLHPAIGTPEGPLHFAGEHTSLKHAWIEGALESAVRTALEVNAL</sequence>
<dbReference type="Gene3D" id="6.10.140.1210">
    <property type="match status" value="1"/>
</dbReference>
<evidence type="ECO:0000256" key="1">
    <source>
        <dbReference type="SAM" id="SignalP"/>
    </source>
</evidence>
<dbReference type="PANTHER" id="PTHR10742:SF342">
    <property type="entry name" value="AMINE OXIDASE"/>
    <property type="match status" value="1"/>
</dbReference>
<dbReference type="Gene3D" id="3.50.50.60">
    <property type="entry name" value="FAD/NAD(P)-binding domain"/>
    <property type="match status" value="1"/>
</dbReference>
<dbReference type="Gene3D" id="6.10.250.1500">
    <property type="match status" value="1"/>
</dbReference>
<organism evidence="3 4">
    <name type="scientific">Catenulispora pinistramenti</name>
    <dbReference type="NCBI Taxonomy" id="2705254"/>
    <lineage>
        <taxon>Bacteria</taxon>
        <taxon>Bacillati</taxon>
        <taxon>Actinomycetota</taxon>
        <taxon>Actinomycetes</taxon>
        <taxon>Catenulisporales</taxon>
        <taxon>Catenulisporaceae</taxon>
        <taxon>Catenulispora</taxon>
    </lineage>
</organism>
<dbReference type="Gene3D" id="1.10.405.10">
    <property type="entry name" value="Guanine Nucleotide Dissociation Inhibitor, domain 1"/>
    <property type="match status" value="1"/>
</dbReference>
<keyword evidence="1" id="KW-0732">Signal</keyword>
<evidence type="ECO:0000259" key="2">
    <source>
        <dbReference type="Pfam" id="PF01593"/>
    </source>
</evidence>
<dbReference type="PANTHER" id="PTHR10742">
    <property type="entry name" value="FLAVIN MONOAMINE OXIDASE"/>
    <property type="match status" value="1"/>
</dbReference>
<gene>
    <name evidence="3" type="ORF">KGQ19_24695</name>
</gene>
<dbReference type="Proteomes" id="UP000730482">
    <property type="component" value="Unassembled WGS sequence"/>
</dbReference>
<keyword evidence="4" id="KW-1185">Reference proteome</keyword>
<feature type="signal peptide" evidence="1">
    <location>
        <begin position="1"/>
        <end position="38"/>
    </location>
</feature>
<feature type="chain" id="PRO_5046347099" evidence="1">
    <location>
        <begin position="39"/>
        <end position="672"/>
    </location>
</feature>
<dbReference type="InterPro" id="IPR006311">
    <property type="entry name" value="TAT_signal"/>
</dbReference>
<dbReference type="InterPro" id="IPR050281">
    <property type="entry name" value="Flavin_monoamine_oxidase"/>
</dbReference>
<proteinExistence type="predicted"/>
<evidence type="ECO:0000313" key="4">
    <source>
        <dbReference type="Proteomes" id="UP000730482"/>
    </source>
</evidence>
<dbReference type="Gene3D" id="1.10.10.1790">
    <property type="match status" value="1"/>
</dbReference>
<dbReference type="InterPro" id="IPR036188">
    <property type="entry name" value="FAD/NAD-bd_sf"/>
</dbReference>
<dbReference type="Gene3D" id="1.10.10.1620">
    <property type="match status" value="1"/>
</dbReference>
<dbReference type="Gene3D" id="3.30.70.2100">
    <property type="match status" value="1"/>
</dbReference>
<dbReference type="Gene3D" id="3.30.160.490">
    <property type="match status" value="1"/>
</dbReference>
<dbReference type="Pfam" id="PF01593">
    <property type="entry name" value="Amino_oxidase"/>
    <property type="match status" value="1"/>
</dbReference>
<dbReference type="InterPro" id="IPR002937">
    <property type="entry name" value="Amino_oxidase"/>
</dbReference>
<dbReference type="RefSeq" id="WP_212012159.1">
    <property type="nucleotide sequence ID" value="NZ_JAAFYZ010000090.1"/>
</dbReference>
<dbReference type="PROSITE" id="PS51318">
    <property type="entry name" value="TAT"/>
    <property type="match status" value="1"/>
</dbReference>
<comment type="caution">
    <text evidence="3">The sequence shown here is derived from an EMBL/GenBank/DDBJ whole genome shotgun (WGS) entry which is preliminary data.</text>
</comment>